<dbReference type="AlphaFoldDB" id="A0AAD5TK75"/>
<feature type="compositionally biased region" description="Polar residues" evidence="1">
    <location>
        <begin position="590"/>
        <end position="599"/>
    </location>
</feature>
<keyword evidence="3" id="KW-1185">Reference proteome</keyword>
<evidence type="ECO:0000313" key="3">
    <source>
        <dbReference type="Proteomes" id="UP001212152"/>
    </source>
</evidence>
<proteinExistence type="predicted"/>
<feature type="compositionally biased region" description="Polar residues" evidence="1">
    <location>
        <begin position="75"/>
        <end position="92"/>
    </location>
</feature>
<feature type="region of interest" description="Disordered" evidence="1">
    <location>
        <begin position="488"/>
        <end position="535"/>
    </location>
</feature>
<evidence type="ECO:0000313" key="2">
    <source>
        <dbReference type="EMBL" id="KAJ3179004.1"/>
    </source>
</evidence>
<feature type="region of interest" description="Disordered" evidence="1">
    <location>
        <begin position="1"/>
        <end position="97"/>
    </location>
</feature>
<dbReference type="EMBL" id="JADGJQ010000023">
    <property type="protein sequence ID" value="KAJ3179004.1"/>
    <property type="molecule type" value="Genomic_DNA"/>
</dbReference>
<organism evidence="2 3">
    <name type="scientific">Geranomyces variabilis</name>
    <dbReference type="NCBI Taxonomy" id="109894"/>
    <lineage>
        <taxon>Eukaryota</taxon>
        <taxon>Fungi</taxon>
        <taxon>Fungi incertae sedis</taxon>
        <taxon>Chytridiomycota</taxon>
        <taxon>Chytridiomycota incertae sedis</taxon>
        <taxon>Chytridiomycetes</taxon>
        <taxon>Spizellomycetales</taxon>
        <taxon>Powellomycetaceae</taxon>
        <taxon>Geranomyces</taxon>
    </lineage>
</organism>
<evidence type="ECO:0000256" key="1">
    <source>
        <dbReference type="SAM" id="MobiDB-lite"/>
    </source>
</evidence>
<reference evidence="2" key="1">
    <citation type="submission" date="2020-05" db="EMBL/GenBank/DDBJ databases">
        <title>Phylogenomic resolution of chytrid fungi.</title>
        <authorList>
            <person name="Stajich J.E."/>
            <person name="Amses K."/>
            <person name="Simmons R."/>
            <person name="Seto K."/>
            <person name="Myers J."/>
            <person name="Bonds A."/>
            <person name="Quandt C.A."/>
            <person name="Barry K."/>
            <person name="Liu P."/>
            <person name="Grigoriev I."/>
            <person name="Longcore J.E."/>
            <person name="James T.Y."/>
        </authorList>
    </citation>
    <scope>NUCLEOTIDE SEQUENCE</scope>
    <source>
        <strain evidence="2">JEL0379</strain>
    </source>
</reference>
<sequence length="881" mass="94457">MMGIADPLPHVDGSTPSVAAAEETPITKRPAENEHTPPQDASGEGSDNLQDADASQPPPQDSDLVVPSVVHVSAEHSQPQAAALVESQNRPTPDSHGDAVLAEAASHQVPEPAPAPSSLPNFDLSQIPHDLHMKVPEFPDSDDEIHARMLTPLPNALRYPVTVAFGPRGGWYIRWSDGTSGWESLPPTLHSKLNNRMPSLPGVRQLSMSDNNDWFVSFDDGSFATSGFPPRGKLFDALHGDADADVTNLVFAPGGGFLLTREDGTAVWERLPSGINDLLKRRQRSDPSVDYVAISKLGGWFIMFQDRECVWEGLPPQLTKILVQIVRKNPPHLVVALSPVDMMAYFIGVGHASETNIEYPTLKAALEWQKGEKNADGEYLLEKPQMNVNFTGAMPVPPVESAEFEDLFRRAAGGDNSDPWGAEDDQDPDDELKSSVGGGGSVVEVKLPSGHSQSRLDLDYSAQIDGNVEAEEGGRILLRAASSSFIDQKDLPPKASSGNRWSLIGSGSQNGATPPASLAGPQNTSTPPTPSTTGITGFFSSVFGLSSKADKDSTSVLPPAIPRPRSRGEGMSHSTHGHGHGAGHGHTDTRNQSFTTSAHSPEEDDEYDGETDLMLDRVAQLKGQIQERLSLLQSDSLHILPLKRFSDSLDEHAYQLTSTRSAASPEQLADAEYFVLYAEGWLEASEPHPLPNPWLNGWVEGRFGCGADEVFVAVERHAAAAAGGGKSPSAAETGSAATEGQQVTVDAHLKLSYEYERAFRTAEKGAAAATHLQENEGETASTLRLNPREILYTAKSISDSAGSLYHHATDLARGTAPLPVLRVMTVNSRHYAVDNAALWALRAARVEVVSCVETNAGTVDGLDDAWTADPQNGRTLEVVEG</sequence>
<feature type="compositionally biased region" description="Basic and acidic residues" evidence="1">
    <location>
        <begin position="25"/>
        <end position="37"/>
    </location>
</feature>
<feature type="region of interest" description="Disordered" evidence="1">
    <location>
        <begin position="411"/>
        <end position="450"/>
    </location>
</feature>
<dbReference type="Proteomes" id="UP001212152">
    <property type="component" value="Unassembled WGS sequence"/>
</dbReference>
<name>A0AAD5TK75_9FUNG</name>
<accession>A0AAD5TK75</accession>
<feature type="region of interest" description="Disordered" evidence="1">
    <location>
        <begin position="549"/>
        <end position="608"/>
    </location>
</feature>
<gene>
    <name evidence="2" type="ORF">HDU87_003274</name>
</gene>
<feature type="compositionally biased region" description="Polar residues" evidence="1">
    <location>
        <begin position="496"/>
        <end position="512"/>
    </location>
</feature>
<comment type="caution">
    <text evidence="2">The sequence shown here is derived from an EMBL/GenBank/DDBJ whole genome shotgun (WGS) entry which is preliminary data.</text>
</comment>
<feature type="region of interest" description="Disordered" evidence="1">
    <location>
        <begin position="722"/>
        <end position="741"/>
    </location>
</feature>
<feature type="compositionally biased region" description="Acidic residues" evidence="1">
    <location>
        <begin position="421"/>
        <end position="430"/>
    </location>
</feature>
<protein>
    <submittedName>
        <fullName evidence="2">Uncharacterized protein</fullName>
    </submittedName>
</protein>